<evidence type="ECO:0000256" key="2">
    <source>
        <dbReference type="ARBA" id="ARBA00022679"/>
    </source>
</evidence>
<name>A0A1W2DUP8_9HYPH</name>
<sequence length="704" mass="75900">MDTRADGRAAQTIDFLGLRFLDADLAGIRKTLTATLQGGGYRYVVTPNVDHVVSYHHGGDRALVRAYDAAALQICDSRILALLGRAAGVTLHPCPGSDLTESLLSAPLRPDIRIGVVGPERAAFEALRKRYPEVALTFIASEMRLTVGSPEWQATVERANLAEWDILLVCLSFPKQEFFARDLASKRTHGVALCVGASVDFLTGRQKRAPKGFQRLGLEWLYRLSSDPKRMARRYLVKGPKIVPLVARDVLRGRRGRAPTGAPTSAILPFERPRRGGASGAVSKTARPPRVLFLSTVLPHEERGGGEICSMNVIEALRRAGCDVEVLAYRRSGSDAPLPEGFASAGERAIESAEAKLQSAVWMARAALSGEAYSSAKYVSDEMRSEAVGRLAEGNIDLVVLDHAQSAWLLPIIPGDLPVVFVAHNAEHQLYADYGRRALNNGRGSLKARAKAAIYRREALRLKRMEQVVLDRASAVWALTKADADALRRLDPEALIEVVPVPGKTPALALDGGSVKPPSADIGLLGNFSWDVNRAGLDWFLDEVVPHLDPRLSIRVGGKTHFAPGTVRGPVNFAGFVPDAEAFLRDCRVVAIPSVVGSGIQIKTIETLALGRPTVATPIALRGIETVPEGVRVAESAEAMAHELMAALGGAGIDNEKTGSKGLCWWSDRRSAFDEIIQARVRMLLGEPGKPVQARACIDGDEAA</sequence>
<dbReference type="InterPro" id="IPR028098">
    <property type="entry name" value="Glyco_trans_4-like_N"/>
</dbReference>
<proteinExistence type="predicted"/>
<dbReference type="RefSeq" id="WP_170923339.1">
    <property type="nucleotide sequence ID" value="NZ_FWXR01000018.1"/>
</dbReference>
<dbReference type="PANTHER" id="PTHR34136:SF1">
    <property type="entry name" value="UDP-N-ACETYL-D-MANNOSAMINURONIC ACID TRANSFERASE"/>
    <property type="match status" value="1"/>
</dbReference>
<reference evidence="4 5" key="1">
    <citation type="submission" date="2017-04" db="EMBL/GenBank/DDBJ databases">
        <authorList>
            <person name="Afonso C.L."/>
            <person name="Miller P.J."/>
            <person name="Scott M.A."/>
            <person name="Spackman E."/>
            <person name="Goraichik I."/>
            <person name="Dimitrov K.M."/>
            <person name="Suarez D.L."/>
            <person name="Swayne D.E."/>
        </authorList>
    </citation>
    <scope>NUCLEOTIDE SEQUENCE [LARGE SCALE GENOMIC DNA]</scope>
    <source>
        <strain evidence="4 5">CGMCC 1.10972</strain>
    </source>
</reference>
<dbReference type="GO" id="GO:0016758">
    <property type="term" value="F:hexosyltransferase activity"/>
    <property type="evidence" value="ECO:0007669"/>
    <property type="project" value="TreeGrafter"/>
</dbReference>
<dbReference type="Proteomes" id="UP000192656">
    <property type="component" value="Unassembled WGS sequence"/>
</dbReference>
<organism evidence="4 5">
    <name type="scientific">Fulvimarina manganoxydans</name>
    <dbReference type="NCBI Taxonomy" id="937218"/>
    <lineage>
        <taxon>Bacteria</taxon>
        <taxon>Pseudomonadati</taxon>
        <taxon>Pseudomonadota</taxon>
        <taxon>Alphaproteobacteria</taxon>
        <taxon>Hyphomicrobiales</taxon>
        <taxon>Aurantimonadaceae</taxon>
        <taxon>Fulvimarina</taxon>
    </lineage>
</organism>
<dbReference type="Pfam" id="PF03808">
    <property type="entry name" value="Glyco_tran_WecG"/>
    <property type="match status" value="1"/>
</dbReference>
<dbReference type="EMBL" id="FWXR01000018">
    <property type="protein sequence ID" value="SMD01097.1"/>
    <property type="molecule type" value="Genomic_DNA"/>
</dbReference>
<dbReference type="CDD" id="cd06533">
    <property type="entry name" value="Glyco_transf_WecG_TagA"/>
    <property type="match status" value="1"/>
</dbReference>
<evidence type="ECO:0000313" key="4">
    <source>
        <dbReference type="EMBL" id="SMD01097.1"/>
    </source>
</evidence>
<keyword evidence="1" id="KW-0328">Glycosyltransferase</keyword>
<keyword evidence="2" id="KW-0808">Transferase</keyword>
<evidence type="ECO:0000313" key="5">
    <source>
        <dbReference type="Proteomes" id="UP000192656"/>
    </source>
</evidence>
<dbReference type="Gene3D" id="3.40.50.2000">
    <property type="entry name" value="Glycogen Phosphorylase B"/>
    <property type="match status" value="2"/>
</dbReference>
<evidence type="ECO:0000259" key="3">
    <source>
        <dbReference type="Pfam" id="PF13579"/>
    </source>
</evidence>
<keyword evidence="5" id="KW-1185">Reference proteome</keyword>
<dbReference type="NCBIfam" id="TIGR00696">
    <property type="entry name" value="wecG_tagA_cpsF"/>
    <property type="match status" value="1"/>
</dbReference>
<dbReference type="Pfam" id="PF13579">
    <property type="entry name" value="Glyco_trans_4_4"/>
    <property type="match status" value="1"/>
</dbReference>
<dbReference type="SUPFAM" id="SSF53756">
    <property type="entry name" value="UDP-Glycosyltransferase/glycogen phosphorylase"/>
    <property type="match status" value="1"/>
</dbReference>
<dbReference type="STRING" id="937218.SAMN06297251_11814"/>
<dbReference type="Pfam" id="PF13692">
    <property type="entry name" value="Glyco_trans_1_4"/>
    <property type="match status" value="1"/>
</dbReference>
<accession>A0A1W2DUP8</accession>
<gene>
    <name evidence="4" type="ORF">SAMN06297251_11814</name>
</gene>
<evidence type="ECO:0000256" key="1">
    <source>
        <dbReference type="ARBA" id="ARBA00022676"/>
    </source>
</evidence>
<protein>
    <submittedName>
        <fullName evidence="4">Polymer biosynthesis protein, WecB/TagA/CpsF family</fullName>
    </submittedName>
</protein>
<dbReference type="AlphaFoldDB" id="A0A1W2DUP8"/>
<dbReference type="PANTHER" id="PTHR34136">
    <property type="match status" value="1"/>
</dbReference>
<feature type="domain" description="Glycosyltransferase subfamily 4-like N-terminal" evidence="3">
    <location>
        <begin position="304"/>
        <end position="501"/>
    </location>
</feature>
<dbReference type="InterPro" id="IPR004629">
    <property type="entry name" value="WecG_TagA_CpsF"/>
</dbReference>